<dbReference type="SUPFAM" id="SSF161098">
    <property type="entry name" value="MetI-like"/>
    <property type="match status" value="1"/>
</dbReference>
<feature type="transmembrane region" description="Helical" evidence="5">
    <location>
        <begin position="258"/>
        <end position="279"/>
    </location>
</feature>
<evidence type="ECO:0000256" key="4">
    <source>
        <dbReference type="ARBA" id="ARBA00023136"/>
    </source>
</evidence>
<dbReference type="PANTHER" id="PTHR42727:SF1">
    <property type="entry name" value="PHOSPHATE TRANSPORT SYSTEM PERMEASE"/>
    <property type="match status" value="1"/>
</dbReference>
<evidence type="ECO:0000313" key="9">
    <source>
        <dbReference type="Proteomes" id="UP000228921"/>
    </source>
</evidence>
<dbReference type="InterPro" id="IPR000515">
    <property type="entry name" value="MetI-like"/>
</dbReference>
<reference evidence="8 9" key="1">
    <citation type="submission" date="2017-11" db="EMBL/GenBank/DDBJ databases">
        <title>Evolution of Phototrophy in the Chloroflexi Phylum Driven by Horizontal Gene Transfer.</title>
        <authorList>
            <person name="Ward L.M."/>
            <person name="Hemp J."/>
            <person name="Shih P.M."/>
            <person name="Mcglynn S.E."/>
            <person name="Fischer W."/>
        </authorList>
    </citation>
    <scope>NUCLEOTIDE SEQUENCE [LARGE SCALE GENOMIC DNA]</scope>
    <source>
        <strain evidence="8">CP2_2F</strain>
    </source>
</reference>
<feature type="transmembrane region" description="Helical" evidence="5">
    <location>
        <begin position="98"/>
        <end position="122"/>
    </location>
</feature>
<comment type="similarity">
    <text evidence="6">Belongs to the binding-protein-dependent transport system permease family. CysTW subfamily.</text>
</comment>
<name>A0A2M8P0J0_9CHLR</name>
<sequence length="288" mass="30941">MRVLRLIDNRTFEVERGVLGTRPEPHKANTTLFLGEQVSVIEFLTGTRWVPQGADFGVLALVMATLITSLVAMLVAGPIGLGAAIFISEYASARLRGILKPILEILAAIPTVVYGYFALTFITPLLRNIFWQSEIGAYNQLAAGLAMGIMIIPTIASVSEDALSAVPRSLREGSYGLGATRRETVFRVLIPAALSGILAAFILGVSRAVGETMIVAIASGAGPNFSLNPLEAAETMTGHIARISTGDLSFNSVDYNSLFAIGLTLFAITLVLNLISNLIRRRFREVYQ</sequence>
<dbReference type="InterPro" id="IPR035906">
    <property type="entry name" value="MetI-like_sf"/>
</dbReference>
<keyword evidence="6" id="KW-0592">Phosphate transport</keyword>
<keyword evidence="5" id="KW-0813">Transport</keyword>
<keyword evidence="2 5" id="KW-0812">Transmembrane</keyword>
<dbReference type="Gene3D" id="1.10.3720.10">
    <property type="entry name" value="MetI-like"/>
    <property type="match status" value="1"/>
</dbReference>
<gene>
    <name evidence="8" type="primary">pstC</name>
    <name evidence="8" type="ORF">CUN51_05575</name>
</gene>
<evidence type="ECO:0000256" key="6">
    <source>
        <dbReference type="RuleBase" id="RU363054"/>
    </source>
</evidence>
<dbReference type="GO" id="GO:0005315">
    <property type="term" value="F:phosphate transmembrane transporter activity"/>
    <property type="evidence" value="ECO:0007669"/>
    <property type="project" value="InterPro"/>
</dbReference>
<comment type="function">
    <text evidence="6">Part of the binding-protein-dependent transport system for phosphate; probably responsible for the translocation of the substrate across the membrane.</text>
</comment>
<dbReference type="InterPro" id="IPR011864">
    <property type="entry name" value="Phosphate_PstC"/>
</dbReference>
<comment type="caution">
    <text evidence="6">Lacks conserved residue(s) required for the propagation of feature annotation.</text>
</comment>
<dbReference type="PANTHER" id="PTHR42727">
    <property type="entry name" value="PHOSPHATE TRANSPORT SYSTEM PERMEASE PROTEIN"/>
    <property type="match status" value="1"/>
</dbReference>
<protein>
    <recommendedName>
        <fullName evidence="6">Phosphate transport system permease protein</fullName>
    </recommendedName>
</protein>
<evidence type="ECO:0000256" key="3">
    <source>
        <dbReference type="ARBA" id="ARBA00022989"/>
    </source>
</evidence>
<dbReference type="NCBIfam" id="TIGR02138">
    <property type="entry name" value="phosphate_pstC"/>
    <property type="match status" value="1"/>
</dbReference>
<dbReference type="Proteomes" id="UP000228921">
    <property type="component" value="Unassembled WGS sequence"/>
</dbReference>
<keyword evidence="6" id="KW-1003">Cell membrane</keyword>
<comment type="caution">
    <text evidence="8">The sequence shown here is derived from an EMBL/GenBank/DDBJ whole genome shotgun (WGS) entry which is preliminary data.</text>
</comment>
<evidence type="ECO:0000256" key="1">
    <source>
        <dbReference type="ARBA" id="ARBA00004141"/>
    </source>
</evidence>
<dbReference type="EMBL" id="PGTK01000005">
    <property type="protein sequence ID" value="PJF31067.1"/>
    <property type="molecule type" value="Genomic_DNA"/>
</dbReference>
<feature type="transmembrane region" description="Helical" evidence="5">
    <location>
        <begin position="142"/>
        <end position="163"/>
    </location>
</feature>
<dbReference type="PROSITE" id="PS50928">
    <property type="entry name" value="ABC_TM1"/>
    <property type="match status" value="1"/>
</dbReference>
<feature type="transmembrane region" description="Helical" evidence="5">
    <location>
        <begin position="58"/>
        <end position="86"/>
    </location>
</feature>
<evidence type="ECO:0000313" key="8">
    <source>
        <dbReference type="EMBL" id="PJF31067.1"/>
    </source>
</evidence>
<feature type="domain" description="ABC transmembrane type-1" evidence="7">
    <location>
        <begin position="62"/>
        <end position="276"/>
    </location>
</feature>
<feature type="transmembrane region" description="Helical" evidence="5">
    <location>
        <begin position="184"/>
        <end position="205"/>
    </location>
</feature>
<dbReference type="GO" id="GO:0006817">
    <property type="term" value="P:phosphate ion transport"/>
    <property type="evidence" value="ECO:0007669"/>
    <property type="project" value="UniProtKB-KW"/>
</dbReference>
<evidence type="ECO:0000256" key="5">
    <source>
        <dbReference type="RuleBase" id="RU363032"/>
    </source>
</evidence>
<keyword evidence="4 5" id="KW-0472">Membrane</keyword>
<evidence type="ECO:0000259" key="7">
    <source>
        <dbReference type="PROSITE" id="PS50928"/>
    </source>
</evidence>
<evidence type="ECO:0000256" key="2">
    <source>
        <dbReference type="ARBA" id="ARBA00022692"/>
    </source>
</evidence>
<dbReference type="Pfam" id="PF00528">
    <property type="entry name" value="BPD_transp_1"/>
    <property type="match status" value="1"/>
</dbReference>
<organism evidence="8 9">
    <name type="scientific">Candidatus Thermofonsia Clade 1 bacterium</name>
    <dbReference type="NCBI Taxonomy" id="2364210"/>
    <lineage>
        <taxon>Bacteria</taxon>
        <taxon>Bacillati</taxon>
        <taxon>Chloroflexota</taxon>
        <taxon>Candidatus Thermofontia</taxon>
        <taxon>Candidatus Thermofonsia Clade 1</taxon>
    </lineage>
</organism>
<proteinExistence type="inferred from homology"/>
<dbReference type="AlphaFoldDB" id="A0A2M8P0J0"/>
<dbReference type="GO" id="GO:0005886">
    <property type="term" value="C:plasma membrane"/>
    <property type="evidence" value="ECO:0007669"/>
    <property type="project" value="UniProtKB-SubCell"/>
</dbReference>
<accession>A0A2M8P0J0</accession>
<keyword evidence="3 5" id="KW-1133">Transmembrane helix</keyword>
<dbReference type="CDD" id="cd06261">
    <property type="entry name" value="TM_PBP2"/>
    <property type="match status" value="1"/>
</dbReference>
<comment type="subcellular location">
    <subcellularLocation>
        <location evidence="5">Cell membrane</location>
        <topology evidence="5">Multi-pass membrane protein</topology>
    </subcellularLocation>
    <subcellularLocation>
        <location evidence="1">Membrane</location>
        <topology evidence="1">Multi-pass membrane protein</topology>
    </subcellularLocation>
</comment>